<dbReference type="AlphaFoldDB" id="A0A9P0KPC8"/>
<proteinExistence type="predicted"/>
<feature type="region of interest" description="Disordered" evidence="1">
    <location>
        <begin position="117"/>
        <end position="151"/>
    </location>
</feature>
<feature type="region of interest" description="Disordered" evidence="1">
    <location>
        <begin position="18"/>
        <end position="69"/>
    </location>
</feature>
<gene>
    <name evidence="2" type="ORF">ACAOBT_LOCUS13862</name>
</gene>
<dbReference type="Proteomes" id="UP001152888">
    <property type="component" value="Unassembled WGS sequence"/>
</dbReference>
<sequence length="245" mass="27837">MSERAKYMVEIARKQMRHAEVDENSGDILQNGNGSSKSVVSEVFQEDDSCGGNRADNQETDRRIEEESAVLHTENCSSKRVVSKVFREYDTFGGVENQETVHAVEGDDDMNIIYPTSTDELEVEDPYSSDDSLRDRNYVPDSSSSSDSEQSSESRKVMFELILGTSVVNSLIIYNLCAKEKLSITEFRRQLAYSLVKSPNSEETIKVPKKRVHSFQKPDGPGRKKRKPYMISETYVGYGTWWIKD</sequence>
<accession>A0A9P0KPC8</accession>
<evidence type="ECO:0000256" key="1">
    <source>
        <dbReference type="SAM" id="MobiDB-lite"/>
    </source>
</evidence>
<dbReference type="EMBL" id="CAKOFQ010006892">
    <property type="protein sequence ID" value="CAH1980217.1"/>
    <property type="molecule type" value="Genomic_DNA"/>
</dbReference>
<name>A0A9P0KPC8_ACAOB</name>
<reference evidence="2" key="1">
    <citation type="submission" date="2022-03" db="EMBL/GenBank/DDBJ databases">
        <authorList>
            <person name="Sayadi A."/>
        </authorList>
    </citation>
    <scope>NUCLEOTIDE SEQUENCE</scope>
</reference>
<feature type="compositionally biased region" description="Polar residues" evidence="1">
    <location>
        <begin position="27"/>
        <end position="39"/>
    </location>
</feature>
<comment type="caution">
    <text evidence="2">The sequence shown here is derived from an EMBL/GenBank/DDBJ whole genome shotgun (WGS) entry which is preliminary data.</text>
</comment>
<feature type="compositionally biased region" description="Acidic residues" evidence="1">
    <location>
        <begin position="119"/>
        <end position="128"/>
    </location>
</feature>
<evidence type="ECO:0000313" key="2">
    <source>
        <dbReference type="EMBL" id="CAH1980217.1"/>
    </source>
</evidence>
<feature type="compositionally biased region" description="Low complexity" evidence="1">
    <location>
        <begin position="141"/>
        <end position="151"/>
    </location>
</feature>
<evidence type="ECO:0000313" key="3">
    <source>
        <dbReference type="Proteomes" id="UP001152888"/>
    </source>
</evidence>
<protein>
    <submittedName>
        <fullName evidence="2">Uncharacterized protein</fullName>
    </submittedName>
</protein>
<organism evidence="2 3">
    <name type="scientific">Acanthoscelides obtectus</name>
    <name type="common">Bean weevil</name>
    <name type="synonym">Bruchus obtectus</name>
    <dbReference type="NCBI Taxonomy" id="200917"/>
    <lineage>
        <taxon>Eukaryota</taxon>
        <taxon>Metazoa</taxon>
        <taxon>Ecdysozoa</taxon>
        <taxon>Arthropoda</taxon>
        <taxon>Hexapoda</taxon>
        <taxon>Insecta</taxon>
        <taxon>Pterygota</taxon>
        <taxon>Neoptera</taxon>
        <taxon>Endopterygota</taxon>
        <taxon>Coleoptera</taxon>
        <taxon>Polyphaga</taxon>
        <taxon>Cucujiformia</taxon>
        <taxon>Chrysomeloidea</taxon>
        <taxon>Chrysomelidae</taxon>
        <taxon>Bruchinae</taxon>
        <taxon>Bruchini</taxon>
        <taxon>Acanthoscelides</taxon>
    </lineage>
</organism>
<feature type="compositionally biased region" description="Basic and acidic residues" evidence="1">
    <location>
        <begin position="56"/>
        <end position="66"/>
    </location>
</feature>
<keyword evidence="3" id="KW-1185">Reference proteome</keyword>